<sequence>MYLLTMYFSNRFFFLLLIWGLDAYGRRIMLKNKVDEHCFQLINDTDQAKRSSSRSCFVALSTHLFIILDCFCVHFSGNQNFSIGINSVRWRDIVSIWRAAQLFLYKDQ</sequence>
<name>A0A1Y2GI32_9FUNG</name>
<dbReference type="InParanoid" id="A0A1Y2GI32"/>
<organism evidence="1 2">
    <name type="scientific">Lobosporangium transversale</name>
    <dbReference type="NCBI Taxonomy" id="64571"/>
    <lineage>
        <taxon>Eukaryota</taxon>
        <taxon>Fungi</taxon>
        <taxon>Fungi incertae sedis</taxon>
        <taxon>Mucoromycota</taxon>
        <taxon>Mortierellomycotina</taxon>
        <taxon>Mortierellomycetes</taxon>
        <taxon>Mortierellales</taxon>
        <taxon>Mortierellaceae</taxon>
        <taxon>Lobosporangium</taxon>
    </lineage>
</organism>
<comment type="caution">
    <text evidence="1">The sequence shown here is derived from an EMBL/GenBank/DDBJ whole genome shotgun (WGS) entry which is preliminary data.</text>
</comment>
<accession>A0A1Y2GI32</accession>
<evidence type="ECO:0000313" key="1">
    <source>
        <dbReference type="EMBL" id="ORZ08056.1"/>
    </source>
</evidence>
<evidence type="ECO:0000313" key="2">
    <source>
        <dbReference type="Proteomes" id="UP000193648"/>
    </source>
</evidence>
<dbReference type="RefSeq" id="XP_021878290.1">
    <property type="nucleotide sequence ID" value="XM_022026778.1"/>
</dbReference>
<keyword evidence="2" id="KW-1185">Reference proteome</keyword>
<dbReference type="EMBL" id="MCFF01000039">
    <property type="protein sequence ID" value="ORZ08056.1"/>
    <property type="molecule type" value="Genomic_DNA"/>
</dbReference>
<proteinExistence type="predicted"/>
<dbReference type="AlphaFoldDB" id="A0A1Y2GI32"/>
<reference evidence="1 2" key="1">
    <citation type="submission" date="2016-07" db="EMBL/GenBank/DDBJ databases">
        <title>Pervasive Adenine N6-methylation of Active Genes in Fungi.</title>
        <authorList>
            <consortium name="DOE Joint Genome Institute"/>
            <person name="Mondo S.J."/>
            <person name="Dannebaum R.O."/>
            <person name="Kuo R.C."/>
            <person name="Labutti K."/>
            <person name="Haridas S."/>
            <person name="Kuo A."/>
            <person name="Salamov A."/>
            <person name="Ahrendt S.R."/>
            <person name="Lipzen A."/>
            <person name="Sullivan W."/>
            <person name="Andreopoulos W.B."/>
            <person name="Clum A."/>
            <person name="Lindquist E."/>
            <person name="Daum C."/>
            <person name="Ramamoorthy G.K."/>
            <person name="Gryganskyi A."/>
            <person name="Culley D."/>
            <person name="Magnuson J.K."/>
            <person name="James T.Y."/>
            <person name="O'Malley M.A."/>
            <person name="Stajich J.E."/>
            <person name="Spatafora J.W."/>
            <person name="Visel A."/>
            <person name="Grigoriev I.V."/>
        </authorList>
    </citation>
    <scope>NUCLEOTIDE SEQUENCE [LARGE SCALE GENOMIC DNA]</scope>
    <source>
        <strain evidence="1 2">NRRL 3116</strain>
    </source>
</reference>
<protein>
    <submittedName>
        <fullName evidence="1">Uncharacterized protein</fullName>
    </submittedName>
</protein>
<gene>
    <name evidence="1" type="ORF">BCR41DRAFT_373447</name>
</gene>
<dbReference type="GeneID" id="33568621"/>
<dbReference type="Proteomes" id="UP000193648">
    <property type="component" value="Unassembled WGS sequence"/>
</dbReference>